<name>T1ARY5_9ZZZZ</name>
<protein>
    <recommendedName>
        <fullName evidence="2">HNH endonuclease</fullName>
    </recommendedName>
</protein>
<sequence length="199" mass="21946">MAHLDRDSSNSSRDNLVYLCLDHHDQYDSRTSQAKGLNIDEVKQYRSQLQRYVAKALPPSDAEIAGALLASLDRPAFRTPFKQESSLPRFRMAIAETIAAINGGKSPGEASLLSKSDVHDRAIRLALDTILEKLVALRSSFDDLQRNGEIKPCGCQDPDCPVFMLSDSAVREMDRRRSALLAAAQAISSAVPGHFYNLD</sequence>
<reference evidence="1" key="1">
    <citation type="submission" date="2013-08" db="EMBL/GenBank/DDBJ databases">
        <authorList>
            <person name="Mendez C."/>
            <person name="Richter M."/>
            <person name="Ferrer M."/>
            <person name="Sanchez J."/>
        </authorList>
    </citation>
    <scope>NUCLEOTIDE SEQUENCE</scope>
</reference>
<dbReference type="EMBL" id="AUZY01008797">
    <property type="protein sequence ID" value="EQD44815.1"/>
    <property type="molecule type" value="Genomic_DNA"/>
</dbReference>
<evidence type="ECO:0000313" key="1">
    <source>
        <dbReference type="EMBL" id="EQD44815.1"/>
    </source>
</evidence>
<organism evidence="1">
    <name type="scientific">mine drainage metagenome</name>
    <dbReference type="NCBI Taxonomy" id="410659"/>
    <lineage>
        <taxon>unclassified sequences</taxon>
        <taxon>metagenomes</taxon>
        <taxon>ecological metagenomes</taxon>
    </lineage>
</organism>
<comment type="caution">
    <text evidence="1">The sequence shown here is derived from an EMBL/GenBank/DDBJ whole genome shotgun (WGS) entry which is preliminary data.</text>
</comment>
<dbReference type="AlphaFoldDB" id="T1ARY5"/>
<reference evidence="1" key="2">
    <citation type="journal article" date="2014" name="ISME J.">
        <title>Microbial stratification in low pH oxic and suboxic macroscopic growths along an acid mine drainage.</title>
        <authorList>
            <person name="Mendez-Garcia C."/>
            <person name="Mesa V."/>
            <person name="Sprenger R.R."/>
            <person name="Richter M."/>
            <person name="Diez M.S."/>
            <person name="Solano J."/>
            <person name="Bargiela R."/>
            <person name="Golyshina O.V."/>
            <person name="Manteca A."/>
            <person name="Ramos J.L."/>
            <person name="Gallego J.R."/>
            <person name="Llorente I."/>
            <person name="Martins Dos Santos V.A."/>
            <person name="Jensen O.N."/>
            <person name="Pelaez A.I."/>
            <person name="Sanchez J."/>
            <person name="Ferrer M."/>
        </authorList>
    </citation>
    <scope>NUCLEOTIDE SEQUENCE</scope>
</reference>
<evidence type="ECO:0008006" key="2">
    <source>
        <dbReference type="Google" id="ProtNLM"/>
    </source>
</evidence>
<gene>
    <name evidence="1" type="ORF">B1B_13358</name>
</gene>
<proteinExistence type="predicted"/>
<accession>T1ARY5</accession>